<dbReference type="GO" id="GO:0005576">
    <property type="term" value="C:extracellular region"/>
    <property type="evidence" value="ECO:0007669"/>
    <property type="project" value="InterPro"/>
</dbReference>
<feature type="region of interest" description="Disordered" evidence="1">
    <location>
        <begin position="142"/>
        <end position="163"/>
    </location>
</feature>
<feature type="region of interest" description="Disordered" evidence="1">
    <location>
        <begin position="1"/>
        <end position="25"/>
    </location>
</feature>
<evidence type="ECO:0000313" key="4">
    <source>
        <dbReference type="RefSeq" id="XP_024875803.1"/>
    </source>
</evidence>
<name>A0A6J1Q2C5_9HYME</name>
<evidence type="ECO:0000313" key="3">
    <source>
        <dbReference type="Proteomes" id="UP000504618"/>
    </source>
</evidence>
<evidence type="ECO:0000259" key="2">
    <source>
        <dbReference type="PROSITE" id="PS50940"/>
    </source>
</evidence>
<feature type="domain" description="Chitin-binding type-2" evidence="2">
    <location>
        <begin position="197"/>
        <end position="256"/>
    </location>
</feature>
<dbReference type="Proteomes" id="UP000504618">
    <property type="component" value="Unplaced"/>
</dbReference>
<dbReference type="OrthoDB" id="76388at2759"/>
<proteinExistence type="predicted"/>
<accession>A0A6J1Q2C5</accession>
<dbReference type="GeneID" id="112457135"/>
<dbReference type="SMART" id="SM00494">
    <property type="entry name" value="ChtBD2"/>
    <property type="match status" value="1"/>
</dbReference>
<sequence length="256" mass="28362">VTNGGSVSRNSGSGYSNRHRKPTPFTTIAPLTNTLTNTVTVHRRGRPVETTLSPRIDFVDAFEDTESYVKPAIVLHDQNADVPDQSIHAQEFAATLSDPPSSSSDIGRTPLRDVDRRKISTTIAPRTDPTIGRTVSRYDANFRSRQKPRTKDRPTVNATTRPRRPPVIDYDYYEDEAPIIIDKSLLNSKLFLTSKGTVRCLDQGNFPHPYSCKKFISCARMVNGQVIGTEYTCPDKLSFDPVGGICNWSAGLGCKD</sequence>
<gene>
    <name evidence="4" type="primary">LOC112457135</name>
</gene>
<dbReference type="SUPFAM" id="SSF57625">
    <property type="entry name" value="Invertebrate chitin-binding proteins"/>
    <property type="match status" value="1"/>
</dbReference>
<feature type="non-terminal residue" evidence="4">
    <location>
        <position position="1"/>
    </location>
</feature>
<dbReference type="InterPro" id="IPR036508">
    <property type="entry name" value="Chitin-bd_dom_sf"/>
</dbReference>
<keyword evidence="3" id="KW-1185">Reference proteome</keyword>
<dbReference type="GO" id="GO:0008061">
    <property type="term" value="F:chitin binding"/>
    <property type="evidence" value="ECO:0007669"/>
    <property type="project" value="InterPro"/>
</dbReference>
<dbReference type="RefSeq" id="XP_024875803.1">
    <property type="nucleotide sequence ID" value="XM_025020035.1"/>
</dbReference>
<evidence type="ECO:0000256" key="1">
    <source>
        <dbReference type="SAM" id="MobiDB-lite"/>
    </source>
</evidence>
<reference evidence="4" key="1">
    <citation type="submission" date="2025-08" db="UniProtKB">
        <authorList>
            <consortium name="RefSeq"/>
        </authorList>
    </citation>
    <scope>IDENTIFICATION</scope>
    <source>
        <tissue evidence="4">Whole body</tissue>
    </source>
</reference>
<dbReference type="Gene3D" id="2.170.140.10">
    <property type="entry name" value="Chitin binding domain"/>
    <property type="match status" value="1"/>
</dbReference>
<dbReference type="InterPro" id="IPR002557">
    <property type="entry name" value="Chitin-bd_dom"/>
</dbReference>
<organism evidence="3 4">
    <name type="scientific">Temnothorax curvispinosus</name>
    <dbReference type="NCBI Taxonomy" id="300111"/>
    <lineage>
        <taxon>Eukaryota</taxon>
        <taxon>Metazoa</taxon>
        <taxon>Ecdysozoa</taxon>
        <taxon>Arthropoda</taxon>
        <taxon>Hexapoda</taxon>
        <taxon>Insecta</taxon>
        <taxon>Pterygota</taxon>
        <taxon>Neoptera</taxon>
        <taxon>Endopterygota</taxon>
        <taxon>Hymenoptera</taxon>
        <taxon>Apocrita</taxon>
        <taxon>Aculeata</taxon>
        <taxon>Formicoidea</taxon>
        <taxon>Formicidae</taxon>
        <taxon>Myrmicinae</taxon>
        <taxon>Temnothorax</taxon>
    </lineage>
</organism>
<dbReference type="PROSITE" id="PS50940">
    <property type="entry name" value="CHIT_BIND_II"/>
    <property type="match status" value="1"/>
</dbReference>
<protein>
    <submittedName>
        <fullName evidence="4">Uncharacterized protein LOC112457135</fullName>
    </submittedName>
</protein>
<dbReference type="AlphaFoldDB" id="A0A6J1Q2C5"/>
<dbReference type="Pfam" id="PF01607">
    <property type="entry name" value="CBM_14"/>
    <property type="match status" value="1"/>
</dbReference>
<feature type="compositionally biased region" description="Low complexity" evidence="1">
    <location>
        <begin position="1"/>
        <end position="16"/>
    </location>
</feature>